<dbReference type="EMBL" id="JYDW01000432">
    <property type="protein sequence ID" value="KRZ48293.1"/>
    <property type="molecule type" value="Genomic_DNA"/>
</dbReference>
<evidence type="ECO:0000313" key="1">
    <source>
        <dbReference type="EMBL" id="KRZ48293.1"/>
    </source>
</evidence>
<keyword evidence="2" id="KW-1185">Reference proteome</keyword>
<protein>
    <submittedName>
        <fullName evidence="1">Uncharacterized protein</fullName>
    </submittedName>
</protein>
<organism evidence="1 2">
    <name type="scientific">Trichinella nativa</name>
    <dbReference type="NCBI Taxonomy" id="6335"/>
    <lineage>
        <taxon>Eukaryota</taxon>
        <taxon>Metazoa</taxon>
        <taxon>Ecdysozoa</taxon>
        <taxon>Nematoda</taxon>
        <taxon>Enoplea</taxon>
        <taxon>Dorylaimia</taxon>
        <taxon>Trichinellida</taxon>
        <taxon>Trichinellidae</taxon>
        <taxon>Trichinella</taxon>
    </lineage>
</organism>
<name>A0A0V1KN24_9BILA</name>
<dbReference type="AlphaFoldDB" id="A0A0V1KN24"/>
<accession>A0A0V1KN24</accession>
<evidence type="ECO:0000313" key="2">
    <source>
        <dbReference type="Proteomes" id="UP000054721"/>
    </source>
</evidence>
<gene>
    <name evidence="1" type="ORF">T02_16412</name>
</gene>
<reference evidence="1 2" key="1">
    <citation type="submission" date="2015-05" db="EMBL/GenBank/DDBJ databases">
        <title>Evolution of Trichinella species and genotypes.</title>
        <authorList>
            <person name="Korhonen P.K."/>
            <person name="Edoardo P."/>
            <person name="Giuseppe L.R."/>
            <person name="Gasser R.B."/>
        </authorList>
    </citation>
    <scope>NUCLEOTIDE SEQUENCE [LARGE SCALE GENOMIC DNA]</scope>
    <source>
        <strain evidence="1">ISS10</strain>
    </source>
</reference>
<dbReference type="OrthoDB" id="5926294at2759"/>
<sequence length="60" mass="6933">MTILRVTYPVDLHTVLSWSNGQMVNTYGKMQKWPSQVHHNRLFIAILDIAHPVFKASINN</sequence>
<proteinExistence type="predicted"/>
<comment type="caution">
    <text evidence="1">The sequence shown here is derived from an EMBL/GenBank/DDBJ whole genome shotgun (WGS) entry which is preliminary data.</text>
</comment>
<dbReference type="Proteomes" id="UP000054721">
    <property type="component" value="Unassembled WGS sequence"/>
</dbReference>